<name>A0A1H5JG09_9BRAD</name>
<dbReference type="EMBL" id="FNTI01000001">
    <property type="protein sequence ID" value="SEE50981.1"/>
    <property type="molecule type" value="Genomic_DNA"/>
</dbReference>
<accession>A0A1H5JG09</accession>
<organism evidence="1 2">
    <name type="scientific">Bradyrhizobium lablabi</name>
    <dbReference type="NCBI Taxonomy" id="722472"/>
    <lineage>
        <taxon>Bacteria</taxon>
        <taxon>Pseudomonadati</taxon>
        <taxon>Pseudomonadota</taxon>
        <taxon>Alphaproteobacteria</taxon>
        <taxon>Hyphomicrobiales</taxon>
        <taxon>Nitrobacteraceae</taxon>
        <taxon>Bradyrhizobium</taxon>
    </lineage>
</organism>
<evidence type="ECO:0000313" key="1">
    <source>
        <dbReference type="EMBL" id="SEE50981.1"/>
    </source>
</evidence>
<evidence type="ECO:0000313" key="2">
    <source>
        <dbReference type="Proteomes" id="UP000183208"/>
    </source>
</evidence>
<reference evidence="1 2" key="1">
    <citation type="submission" date="2016-10" db="EMBL/GenBank/DDBJ databases">
        <authorList>
            <person name="de Groot N.N."/>
        </authorList>
    </citation>
    <scope>NUCLEOTIDE SEQUENCE [LARGE SCALE GENOMIC DNA]</scope>
    <source>
        <strain evidence="1 2">GAS522</strain>
    </source>
</reference>
<sequence length="68" mass="7078">MDALRTATGPMTTAELAEAILKAEGIEAAKADVQSIALAVQHGLKNHEGNGVEIVGEARPARWRLAAS</sequence>
<proteinExistence type="predicted"/>
<protein>
    <submittedName>
        <fullName evidence="1">Uncharacterized protein</fullName>
    </submittedName>
</protein>
<dbReference type="Proteomes" id="UP000183208">
    <property type="component" value="Unassembled WGS sequence"/>
</dbReference>
<gene>
    <name evidence="1" type="ORF">SAMN05444171_7788</name>
</gene>
<dbReference type="AlphaFoldDB" id="A0A1H5JG09"/>